<dbReference type="AlphaFoldDB" id="A0A291N7J0"/>
<dbReference type="InterPro" id="IPR007345">
    <property type="entry name" value="Polysacch_pyruvyl_Trfase"/>
</dbReference>
<dbReference type="EMBL" id="CP023741">
    <property type="protein sequence ID" value="ATI83336.1"/>
    <property type="molecule type" value="Genomic_DNA"/>
</dbReference>
<feature type="domain" description="Polysaccharide pyruvyl transferase" evidence="1">
    <location>
        <begin position="35"/>
        <end position="208"/>
    </location>
</feature>
<evidence type="ECO:0000313" key="3">
    <source>
        <dbReference type="Proteomes" id="UP000219422"/>
    </source>
</evidence>
<dbReference type="KEGG" id="sya:A6768_14940"/>
<name>A0A291N7J0_SPHYA</name>
<sequence>MAGDHSAYHCGSAAVFSTLRHLLEVDHDIVEAGDFDVLYVNGEGSMHHNSGHFTEKMELLKAAIENGKKAYLINSVWQENGHQYDGVLARLSGITVRELASQQELAARHGITATMALDLSYYAPIDEDAAHQDWRGQVMITDFYAQDFGFWYRVNSGPLTTRSYVDMRDYGWSAFVRSLRTCRAIITGRHHAVYAACVARKPFVSIAGSTHKVSGLIAASGFPIPTLSSPRDANQTLRWAIANRTMFQEFFHWMDEVPQWRP</sequence>
<dbReference type="Pfam" id="PF04230">
    <property type="entry name" value="PS_pyruv_trans"/>
    <property type="match status" value="1"/>
</dbReference>
<dbReference type="Proteomes" id="UP000219422">
    <property type="component" value="Chromosome"/>
</dbReference>
<gene>
    <name evidence="2" type="ORF">A6768_14940</name>
</gene>
<protein>
    <recommendedName>
        <fullName evidence="1">Polysaccharide pyruvyl transferase domain-containing protein</fullName>
    </recommendedName>
</protein>
<accession>A0A291N7J0</accession>
<evidence type="ECO:0000259" key="1">
    <source>
        <dbReference type="Pfam" id="PF04230"/>
    </source>
</evidence>
<evidence type="ECO:0000313" key="2">
    <source>
        <dbReference type="EMBL" id="ATI83336.1"/>
    </source>
</evidence>
<organism evidence="2 3">
    <name type="scientific">Sphingobium yanoikuyae</name>
    <name type="common">Sphingomonas yanoikuyae</name>
    <dbReference type="NCBI Taxonomy" id="13690"/>
    <lineage>
        <taxon>Bacteria</taxon>
        <taxon>Pseudomonadati</taxon>
        <taxon>Pseudomonadota</taxon>
        <taxon>Alphaproteobacteria</taxon>
        <taxon>Sphingomonadales</taxon>
        <taxon>Sphingomonadaceae</taxon>
        <taxon>Sphingobium</taxon>
    </lineage>
</organism>
<proteinExistence type="predicted"/>
<reference evidence="2 3" key="1">
    <citation type="submission" date="2017-10" db="EMBL/GenBank/DDBJ databases">
        <title>Sphingobium yanoikuyae S72.</title>
        <authorList>
            <person name="Sanchez E."/>
            <person name="Bustos P."/>
            <person name="Mendoza P."/>
            <person name="Guo X."/>
            <person name="Mendoza A."/>
        </authorList>
    </citation>
    <scope>NUCLEOTIDE SEQUENCE [LARGE SCALE GENOMIC DNA]</scope>
    <source>
        <strain evidence="2 3">S72</strain>
    </source>
</reference>